<dbReference type="AlphaFoldDB" id="A0A427Y949"/>
<accession>A0A427Y949</accession>
<dbReference type="Gene3D" id="4.10.240.10">
    <property type="entry name" value="Zn(2)-C6 fungal-type DNA-binding domain"/>
    <property type="match status" value="1"/>
</dbReference>
<feature type="compositionally biased region" description="Low complexity" evidence="1">
    <location>
        <begin position="41"/>
        <end position="60"/>
    </location>
</feature>
<organism evidence="3 4">
    <name type="scientific">Apiotrichum porosum</name>
    <dbReference type="NCBI Taxonomy" id="105984"/>
    <lineage>
        <taxon>Eukaryota</taxon>
        <taxon>Fungi</taxon>
        <taxon>Dikarya</taxon>
        <taxon>Basidiomycota</taxon>
        <taxon>Agaricomycotina</taxon>
        <taxon>Tremellomycetes</taxon>
        <taxon>Trichosporonales</taxon>
        <taxon>Trichosporonaceae</taxon>
        <taxon>Apiotrichum</taxon>
    </lineage>
</organism>
<sequence>MIPAPIESSSLPSLSTLLRRPDTANTQSSIAPAHTPALSNPRQSTGSSCSPSSSPRTPRSINMDGPSPNFGPMGVNGSQGGMMQDGKRRPAPLTTLPSLSQLPRTDSVPLTRKPSDERRNIAALLNEPRRHDDYFSHQPQSHAPPHTPPHYQQQHPHHHQPPPHHHPHAMHHDPMGVPPGPPSAPLVHPDARYYAPERYDYRPPTAPHPHPYGRPEASRRHTSAYHTVEYPPYYDIPQYPPGLVGMPFDANMGARAPISRTTKACDACRARKVRCDAGGHPGSTGTCSRCRESGRVCVYTATQKKRGPCPGRPATSRVATSTAAANAASSAAAAANAGRRGSLESARDRRTWSAGHGPVGVPTSAPPHQQEWPYSYPPSAQYEAEVRHHPYRVSPGAGSGPRTAPLVVERERGPGGWDAEPRHAPAFDAGYLLRPHPSAGWPTHRRGSYAYAPEYRRSISPQPVRLAPLRRE</sequence>
<dbReference type="SMART" id="SM00066">
    <property type="entry name" value="GAL4"/>
    <property type="match status" value="1"/>
</dbReference>
<feature type="domain" description="Zn(2)-C6 fungal-type" evidence="2">
    <location>
        <begin position="264"/>
        <end position="299"/>
    </location>
</feature>
<dbReference type="GO" id="GO:0008270">
    <property type="term" value="F:zinc ion binding"/>
    <property type="evidence" value="ECO:0007669"/>
    <property type="project" value="InterPro"/>
</dbReference>
<evidence type="ECO:0000256" key="1">
    <source>
        <dbReference type="SAM" id="MobiDB-lite"/>
    </source>
</evidence>
<dbReference type="InterPro" id="IPR036864">
    <property type="entry name" value="Zn2-C6_fun-type_DNA-bd_sf"/>
</dbReference>
<dbReference type="OrthoDB" id="39175at2759"/>
<feature type="compositionally biased region" description="Low complexity" evidence="1">
    <location>
        <begin position="91"/>
        <end position="105"/>
    </location>
</feature>
<protein>
    <recommendedName>
        <fullName evidence="2">Zn(2)-C6 fungal-type domain-containing protein</fullName>
    </recommendedName>
</protein>
<dbReference type="GeneID" id="39584694"/>
<name>A0A427Y949_9TREE</name>
<dbReference type="InterPro" id="IPR001138">
    <property type="entry name" value="Zn2Cys6_DnaBD"/>
</dbReference>
<keyword evidence="4" id="KW-1185">Reference proteome</keyword>
<dbReference type="GO" id="GO:0000981">
    <property type="term" value="F:DNA-binding transcription factor activity, RNA polymerase II-specific"/>
    <property type="evidence" value="ECO:0007669"/>
    <property type="project" value="InterPro"/>
</dbReference>
<evidence type="ECO:0000313" key="3">
    <source>
        <dbReference type="EMBL" id="RSH87638.1"/>
    </source>
</evidence>
<feature type="region of interest" description="Disordered" evidence="1">
    <location>
        <begin position="132"/>
        <end position="186"/>
    </location>
</feature>
<feature type="compositionally biased region" description="Low complexity" evidence="1">
    <location>
        <begin position="8"/>
        <end position="18"/>
    </location>
</feature>
<evidence type="ECO:0000259" key="2">
    <source>
        <dbReference type="PROSITE" id="PS50048"/>
    </source>
</evidence>
<dbReference type="PROSITE" id="PS50048">
    <property type="entry name" value="ZN2_CY6_FUNGAL_2"/>
    <property type="match status" value="1"/>
</dbReference>
<dbReference type="PROSITE" id="PS00463">
    <property type="entry name" value="ZN2_CY6_FUNGAL_1"/>
    <property type="match status" value="1"/>
</dbReference>
<dbReference type="CDD" id="cd00067">
    <property type="entry name" value="GAL4"/>
    <property type="match status" value="1"/>
</dbReference>
<feature type="compositionally biased region" description="Basic residues" evidence="1">
    <location>
        <begin position="155"/>
        <end position="169"/>
    </location>
</feature>
<dbReference type="EMBL" id="RSCE01000001">
    <property type="protein sequence ID" value="RSH87638.1"/>
    <property type="molecule type" value="Genomic_DNA"/>
</dbReference>
<dbReference type="STRING" id="105984.A0A427Y949"/>
<dbReference type="RefSeq" id="XP_028479846.1">
    <property type="nucleotide sequence ID" value="XM_028615989.1"/>
</dbReference>
<dbReference type="Proteomes" id="UP000279236">
    <property type="component" value="Unassembled WGS sequence"/>
</dbReference>
<proteinExistence type="predicted"/>
<reference evidence="3 4" key="1">
    <citation type="submission" date="2018-11" db="EMBL/GenBank/DDBJ databases">
        <title>Genome sequence of Apiotrichum porosum DSM 27194.</title>
        <authorList>
            <person name="Aliyu H."/>
            <person name="Gorte O."/>
            <person name="Ochsenreither K."/>
        </authorList>
    </citation>
    <scope>NUCLEOTIDE SEQUENCE [LARGE SCALE GENOMIC DNA]</scope>
    <source>
        <strain evidence="3 4">DSM 27194</strain>
    </source>
</reference>
<evidence type="ECO:0000313" key="4">
    <source>
        <dbReference type="Proteomes" id="UP000279236"/>
    </source>
</evidence>
<feature type="region of interest" description="Disordered" evidence="1">
    <location>
        <begin position="303"/>
        <end position="322"/>
    </location>
</feature>
<feature type="region of interest" description="Disordered" evidence="1">
    <location>
        <begin position="1"/>
        <end position="119"/>
    </location>
</feature>
<gene>
    <name evidence="3" type="ORF">EHS24_000151</name>
</gene>
<dbReference type="Pfam" id="PF00172">
    <property type="entry name" value="Zn_clus"/>
    <property type="match status" value="1"/>
</dbReference>
<comment type="caution">
    <text evidence="3">The sequence shown here is derived from an EMBL/GenBank/DDBJ whole genome shotgun (WGS) entry which is preliminary data.</text>
</comment>
<feature type="region of interest" description="Disordered" evidence="1">
    <location>
        <begin position="333"/>
        <end position="369"/>
    </location>
</feature>
<dbReference type="SUPFAM" id="SSF57701">
    <property type="entry name" value="Zn2/Cys6 DNA-binding domain"/>
    <property type="match status" value="1"/>
</dbReference>
<feature type="compositionally biased region" description="Basic and acidic residues" evidence="1">
    <location>
        <begin position="341"/>
        <end position="351"/>
    </location>
</feature>